<evidence type="ECO:0000313" key="2">
    <source>
        <dbReference type="EMBL" id="MAA15184.1"/>
    </source>
</evidence>
<feature type="signal peptide" evidence="1">
    <location>
        <begin position="1"/>
        <end position="19"/>
    </location>
</feature>
<dbReference type="EMBL" id="GFPF01004038">
    <property type="protein sequence ID" value="MAA15184.1"/>
    <property type="molecule type" value="Transcribed_RNA"/>
</dbReference>
<keyword evidence="1" id="KW-0732">Signal</keyword>
<accession>A0A224YMH4</accession>
<dbReference type="AlphaFoldDB" id="A0A224YMH4"/>
<reference evidence="2" key="1">
    <citation type="journal article" date="2017" name="Parasit. Vectors">
        <title>Sialotranscriptomics of Rhipicephalus zambeziensis reveals intricate expression profiles of secretory proteins and suggests tight temporal transcriptional regulation during blood-feeding.</title>
        <authorList>
            <person name="de Castro M.H."/>
            <person name="de Klerk D."/>
            <person name="Pienaar R."/>
            <person name="Rees D.J.G."/>
            <person name="Mans B.J."/>
        </authorList>
    </citation>
    <scope>NUCLEOTIDE SEQUENCE</scope>
    <source>
        <tissue evidence="2">Salivary glands</tissue>
    </source>
</reference>
<name>A0A224YMH4_9ACAR</name>
<dbReference type="SUPFAM" id="SSF50814">
    <property type="entry name" value="Lipocalins"/>
    <property type="match status" value="1"/>
</dbReference>
<organism evidence="2">
    <name type="scientific">Rhipicephalus zambeziensis</name>
    <dbReference type="NCBI Taxonomy" id="60191"/>
    <lineage>
        <taxon>Eukaryota</taxon>
        <taxon>Metazoa</taxon>
        <taxon>Ecdysozoa</taxon>
        <taxon>Arthropoda</taxon>
        <taxon>Chelicerata</taxon>
        <taxon>Arachnida</taxon>
        <taxon>Acari</taxon>
        <taxon>Parasitiformes</taxon>
        <taxon>Ixodida</taxon>
        <taxon>Ixodoidea</taxon>
        <taxon>Ixodidae</taxon>
        <taxon>Rhipicephalinae</taxon>
        <taxon>Rhipicephalus</taxon>
        <taxon>Rhipicephalus</taxon>
    </lineage>
</organism>
<dbReference type="InterPro" id="IPR012674">
    <property type="entry name" value="Calycin"/>
</dbReference>
<proteinExistence type="predicted"/>
<feature type="chain" id="PRO_5013347691" evidence="1">
    <location>
        <begin position="20"/>
        <end position="226"/>
    </location>
</feature>
<evidence type="ECO:0000256" key="1">
    <source>
        <dbReference type="SAM" id="SignalP"/>
    </source>
</evidence>
<sequence>MRFYLVFAVAITILSYCSARSGLTEEEFINTMEKLQPYWMTRRSYSDTIEEKEKVCVQTKLKAVVQTSEEEKKQDASRSEQTTRQYQFVQSYKLFGCDWFYYTHDATYNVTFFNDTKAGRGLAMHMEPAQEGYGKAVTYQFQFWDKKKKCFVLTKEVEGQKLCELHAWDSAAEPQAKFPSCEKAYKKHCKETTTSREVFTDNCRVNASTWTLNQNQNISGCFQQKT</sequence>
<protein>
    <submittedName>
        <fullName evidence="2">Lipocalin</fullName>
    </submittedName>
</protein>